<sequence>MTPPPRRDSANADGRRTIPRRFSSSQHTIDASLARHCTAHDIHVLAYEIYPLLAYAAPRSATIHEHLYRGRTLISILHPTSRCTACSHTVTAACAYEDLDFTMRARAQSPLAAARDTTHPAQHAHQQNCEHESSGVGSDDGRVCRTGRGSATTWNQVVGSGVTSGKKAWRGMGGWRGSLPMDAPTASTSTGTPAPRARPRASPGPPLARDTTDPEDDDEHDLAPAQPAAIRCNARRAHESRPERCGGFLATDAEHSHTRDESYCDLGRNALAPARPRSARCEDAASRTAQHPHMHPPALGLAAMRRSATHDSRSPLPDVTTTPGVRDGGAAPDLGVRGSGRGKGEGNAGGRGRGARSADVRRDGRIVRPATDSRPLPAVALVLRARICPRSAIVAAQVPRRRVRTAEDGVQEGRVRFPDAFRTDARGGAEDGQEEGARKTLHRCPAQHAPLLAATEHTAAAGAASRADVALRGGGRGRWRASAVDSRDGTAEKARAEDGGAAGEATKHQFLADDPVPDGQRGDGAKDGVPASAGRGGRERRERTGGGAGERFGTSARGGRAYWETTYAPTGAGRADSAAEWRVLGGWPGGARTGSGLGGWERNEGAGGSWHRGAGVGGSCDARGTGSVGYPRCVPFARGVAPLAHPVFDPQSRVGELTLRTFASRGSSIHPGFRSPSPLRPTCAFCVSLLGVKAAARPGKLALMDINDLDDFPEGDKQDDPQKSWMDTELVEKWA</sequence>
<protein>
    <submittedName>
        <fullName evidence="2">Uncharacterized protein</fullName>
    </submittedName>
</protein>
<feature type="region of interest" description="Disordered" evidence="1">
    <location>
        <begin position="116"/>
        <end position="141"/>
    </location>
</feature>
<feature type="compositionally biased region" description="Basic and acidic residues" evidence="1">
    <location>
        <begin position="128"/>
        <end position="141"/>
    </location>
</feature>
<name>A0AAD7FQ35_MYCRO</name>
<gene>
    <name evidence="2" type="ORF">B0H17DRAFT_1150281</name>
</gene>
<feature type="region of interest" description="Disordered" evidence="1">
    <location>
        <begin position="707"/>
        <end position="728"/>
    </location>
</feature>
<dbReference type="AlphaFoldDB" id="A0AAD7FQ35"/>
<feature type="compositionally biased region" description="Gly residues" evidence="1">
    <location>
        <begin position="337"/>
        <end position="352"/>
    </location>
</feature>
<feature type="region of interest" description="Disordered" evidence="1">
    <location>
        <begin position="473"/>
        <end position="557"/>
    </location>
</feature>
<evidence type="ECO:0000313" key="3">
    <source>
        <dbReference type="Proteomes" id="UP001221757"/>
    </source>
</evidence>
<feature type="compositionally biased region" description="Basic and acidic residues" evidence="1">
    <location>
        <begin position="485"/>
        <end position="498"/>
    </location>
</feature>
<accession>A0AAD7FQ35</accession>
<feature type="region of interest" description="Disordered" evidence="1">
    <location>
        <begin position="162"/>
        <end position="226"/>
    </location>
</feature>
<feature type="compositionally biased region" description="Low complexity" evidence="1">
    <location>
        <begin position="183"/>
        <end position="195"/>
    </location>
</feature>
<proteinExistence type="predicted"/>
<keyword evidence="3" id="KW-1185">Reference proteome</keyword>
<comment type="caution">
    <text evidence="2">The sequence shown here is derived from an EMBL/GenBank/DDBJ whole genome shotgun (WGS) entry which is preliminary data.</text>
</comment>
<organism evidence="2 3">
    <name type="scientific">Mycena rosella</name>
    <name type="common">Pink bonnet</name>
    <name type="synonym">Agaricus rosellus</name>
    <dbReference type="NCBI Taxonomy" id="1033263"/>
    <lineage>
        <taxon>Eukaryota</taxon>
        <taxon>Fungi</taxon>
        <taxon>Dikarya</taxon>
        <taxon>Basidiomycota</taxon>
        <taxon>Agaricomycotina</taxon>
        <taxon>Agaricomycetes</taxon>
        <taxon>Agaricomycetidae</taxon>
        <taxon>Agaricales</taxon>
        <taxon>Marasmiineae</taxon>
        <taxon>Mycenaceae</taxon>
        <taxon>Mycena</taxon>
    </lineage>
</organism>
<dbReference type="Proteomes" id="UP001221757">
    <property type="component" value="Unassembled WGS sequence"/>
</dbReference>
<evidence type="ECO:0000256" key="1">
    <source>
        <dbReference type="SAM" id="MobiDB-lite"/>
    </source>
</evidence>
<dbReference type="EMBL" id="JARKIE010000517">
    <property type="protein sequence ID" value="KAJ7631486.1"/>
    <property type="molecule type" value="Genomic_DNA"/>
</dbReference>
<evidence type="ECO:0000313" key="2">
    <source>
        <dbReference type="EMBL" id="KAJ7631486.1"/>
    </source>
</evidence>
<feature type="region of interest" description="Disordered" evidence="1">
    <location>
        <begin position="305"/>
        <end position="362"/>
    </location>
</feature>
<reference evidence="2" key="1">
    <citation type="submission" date="2023-03" db="EMBL/GenBank/DDBJ databases">
        <title>Massive genome expansion in bonnet fungi (Mycena s.s.) driven by repeated elements and novel gene families across ecological guilds.</title>
        <authorList>
            <consortium name="Lawrence Berkeley National Laboratory"/>
            <person name="Harder C.B."/>
            <person name="Miyauchi S."/>
            <person name="Viragh M."/>
            <person name="Kuo A."/>
            <person name="Thoen E."/>
            <person name="Andreopoulos B."/>
            <person name="Lu D."/>
            <person name="Skrede I."/>
            <person name="Drula E."/>
            <person name="Henrissat B."/>
            <person name="Morin E."/>
            <person name="Kohler A."/>
            <person name="Barry K."/>
            <person name="LaButti K."/>
            <person name="Morin E."/>
            <person name="Salamov A."/>
            <person name="Lipzen A."/>
            <person name="Mereny Z."/>
            <person name="Hegedus B."/>
            <person name="Baldrian P."/>
            <person name="Stursova M."/>
            <person name="Weitz H."/>
            <person name="Taylor A."/>
            <person name="Grigoriev I.V."/>
            <person name="Nagy L.G."/>
            <person name="Martin F."/>
            <person name="Kauserud H."/>
        </authorList>
    </citation>
    <scope>NUCLEOTIDE SEQUENCE</scope>
    <source>
        <strain evidence="2">CBHHK067</strain>
    </source>
</reference>